<keyword evidence="4" id="KW-0812">Transmembrane</keyword>
<dbReference type="AlphaFoldDB" id="A0A2B6SDN9"/>
<dbReference type="InterPro" id="IPR039421">
    <property type="entry name" value="Type_1_exporter"/>
</dbReference>
<dbReference type="Pfam" id="PF02518">
    <property type="entry name" value="HATPase_c"/>
    <property type="match status" value="1"/>
</dbReference>
<dbReference type="PANTHER" id="PTHR43394">
    <property type="entry name" value="ATP-DEPENDENT PERMEASE MDL1, MITOCHONDRIAL"/>
    <property type="match status" value="1"/>
</dbReference>
<evidence type="ECO:0000259" key="8">
    <source>
        <dbReference type="PROSITE" id="PS50929"/>
    </source>
</evidence>
<evidence type="ECO:0000256" key="7">
    <source>
        <dbReference type="ARBA" id="ARBA00023136"/>
    </source>
</evidence>
<dbReference type="EC" id="2.7.13.3" evidence="3"/>
<evidence type="ECO:0000313" key="9">
    <source>
        <dbReference type="EMBL" id="PEM67374.1"/>
    </source>
</evidence>
<feature type="domain" description="ABC transmembrane type-1" evidence="8">
    <location>
        <begin position="1"/>
        <end position="69"/>
    </location>
</feature>
<protein>
    <recommendedName>
        <fullName evidence="3">histidine kinase</fullName>
        <ecNumber evidence="3">2.7.13.3</ecNumber>
    </recommendedName>
</protein>
<evidence type="ECO:0000256" key="5">
    <source>
        <dbReference type="ARBA" id="ARBA00022989"/>
    </source>
</evidence>
<dbReference type="InterPro" id="IPR036640">
    <property type="entry name" value="ABC1_TM_sf"/>
</dbReference>
<dbReference type="InterPro" id="IPR036890">
    <property type="entry name" value="HATPase_C_sf"/>
</dbReference>
<dbReference type="GO" id="GO:0005886">
    <property type="term" value="C:plasma membrane"/>
    <property type="evidence" value="ECO:0007669"/>
    <property type="project" value="UniProtKB-SubCell"/>
</dbReference>
<name>A0A2B6SDN9_9BACI</name>
<dbReference type="Proteomes" id="UP000219775">
    <property type="component" value="Unassembled WGS sequence"/>
</dbReference>
<sequence>MKEGKVQALITPVMSFVLMALLVIIVGYGGMRVSSGALTTGELVAFILYLVQIVMPMSQLSMFFTQFQKAIGVTERINTILEYEVENHIEGKNVTNAKQPILIENVDFEYNEEEKVPQNIQFTIESGKVTAIVDPSGSGKTALFSLLERFYKADSLRNRAHGGSGLGLTIVKKVIDLHKGENRIESVVGKETEFIVLIPGSKHIT</sequence>
<dbReference type="GO" id="GO:0000160">
    <property type="term" value="P:phosphorelay signal transduction system"/>
    <property type="evidence" value="ECO:0007669"/>
    <property type="project" value="UniProtKB-KW"/>
</dbReference>
<dbReference type="EMBL" id="NUDP01000068">
    <property type="protein sequence ID" value="PEM67374.1"/>
    <property type="molecule type" value="Genomic_DNA"/>
</dbReference>
<gene>
    <name evidence="9" type="ORF">CN613_19040</name>
</gene>
<evidence type="ECO:0000256" key="4">
    <source>
        <dbReference type="ARBA" id="ARBA00022692"/>
    </source>
</evidence>
<evidence type="ECO:0000256" key="1">
    <source>
        <dbReference type="ARBA" id="ARBA00000085"/>
    </source>
</evidence>
<dbReference type="Gene3D" id="3.40.50.300">
    <property type="entry name" value="P-loop containing nucleotide triphosphate hydrolases"/>
    <property type="match status" value="1"/>
</dbReference>
<organism evidence="9 10">
    <name type="scientific">Bacillus pseudomycoides</name>
    <dbReference type="NCBI Taxonomy" id="64104"/>
    <lineage>
        <taxon>Bacteria</taxon>
        <taxon>Bacillati</taxon>
        <taxon>Bacillota</taxon>
        <taxon>Bacilli</taxon>
        <taxon>Bacillales</taxon>
        <taxon>Bacillaceae</taxon>
        <taxon>Bacillus</taxon>
        <taxon>Bacillus cereus group</taxon>
    </lineage>
</organism>
<dbReference type="SUPFAM" id="SSF90123">
    <property type="entry name" value="ABC transporter transmembrane region"/>
    <property type="match status" value="1"/>
</dbReference>
<dbReference type="GO" id="GO:0015421">
    <property type="term" value="F:ABC-type oligopeptide transporter activity"/>
    <property type="evidence" value="ECO:0007669"/>
    <property type="project" value="TreeGrafter"/>
</dbReference>
<dbReference type="InterPro" id="IPR004358">
    <property type="entry name" value="Sig_transdc_His_kin-like_C"/>
</dbReference>
<keyword evidence="5" id="KW-1133">Transmembrane helix</keyword>
<dbReference type="InterPro" id="IPR003594">
    <property type="entry name" value="HATPase_dom"/>
</dbReference>
<proteinExistence type="predicted"/>
<dbReference type="PANTHER" id="PTHR43394:SF1">
    <property type="entry name" value="ATP-BINDING CASSETTE SUB-FAMILY B MEMBER 10, MITOCHONDRIAL"/>
    <property type="match status" value="1"/>
</dbReference>
<dbReference type="Gene3D" id="1.20.1560.10">
    <property type="entry name" value="ABC transporter type 1, transmembrane domain"/>
    <property type="match status" value="1"/>
</dbReference>
<accession>A0A2B6SDN9</accession>
<dbReference type="GO" id="GO:0004673">
    <property type="term" value="F:protein histidine kinase activity"/>
    <property type="evidence" value="ECO:0007669"/>
    <property type="project" value="UniProtKB-EC"/>
</dbReference>
<keyword evidence="6" id="KW-0902">Two-component regulatory system</keyword>
<dbReference type="InterPro" id="IPR011527">
    <property type="entry name" value="ABC1_TM_dom"/>
</dbReference>
<dbReference type="PROSITE" id="PS50929">
    <property type="entry name" value="ABC_TM1F"/>
    <property type="match status" value="1"/>
</dbReference>
<evidence type="ECO:0000256" key="2">
    <source>
        <dbReference type="ARBA" id="ARBA00004651"/>
    </source>
</evidence>
<comment type="caution">
    <text evidence="9">The sequence shown here is derived from an EMBL/GenBank/DDBJ whole genome shotgun (WGS) entry which is preliminary data.</text>
</comment>
<dbReference type="PRINTS" id="PR00344">
    <property type="entry name" value="BCTRLSENSOR"/>
</dbReference>
<reference evidence="9 10" key="1">
    <citation type="submission" date="2017-09" db="EMBL/GenBank/DDBJ databases">
        <title>Large-scale bioinformatics analysis of Bacillus genomes uncovers conserved roles of natural products in bacterial physiology.</title>
        <authorList>
            <consortium name="Agbiome Team Llc"/>
            <person name="Bleich R.M."/>
            <person name="Grubbs K.J."/>
            <person name="Santa Maria K.C."/>
            <person name="Allen S.E."/>
            <person name="Farag S."/>
            <person name="Shank E.A."/>
            <person name="Bowers A."/>
        </authorList>
    </citation>
    <scope>NUCLEOTIDE SEQUENCE [LARGE SCALE GENOMIC DNA]</scope>
    <source>
        <strain evidence="9 10">AFS009893</strain>
    </source>
</reference>
<comment type="catalytic activity">
    <reaction evidence="1">
        <text>ATP + protein L-histidine = ADP + protein N-phospho-L-histidine.</text>
        <dbReference type="EC" id="2.7.13.3"/>
    </reaction>
</comment>
<evidence type="ECO:0000313" key="10">
    <source>
        <dbReference type="Proteomes" id="UP000219775"/>
    </source>
</evidence>
<evidence type="ECO:0000256" key="3">
    <source>
        <dbReference type="ARBA" id="ARBA00012438"/>
    </source>
</evidence>
<dbReference type="SUPFAM" id="SSF55874">
    <property type="entry name" value="ATPase domain of HSP90 chaperone/DNA topoisomerase II/histidine kinase"/>
    <property type="match status" value="1"/>
</dbReference>
<dbReference type="GO" id="GO:0016887">
    <property type="term" value="F:ATP hydrolysis activity"/>
    <property type="evidence" value="ECO:0007669"/>
    <property type="project" value="InterPro"/>
</dbReference>
<dbReference type="SUPFAM" id="SSF52540">
    <property type="entry name" value="P-loop containing nucleoside triphosphate hydrolases"/>
    <property type="match status" value="1"/>
</dbReference>
<dbReference type="GO" id="GO:0005524">
    <property type="term" value="F:ATP binding"/>
    <property type="evidence" value="ECO:0007669"/>
    <property type="project" value="InterPro"/>
</dbReference>
<keyword evidence="7" id="KW-0472">Membrane</keyword>
<dbReference type="InterPro" id="IPR027417">
    <property type="entry name" value="P-loop_NTPase"/>
</dbReference>
<evidence type="ECO:0000256" key="6">
    <source>
        <dbReference type="ARBA" id="ARBA00023012"/>
    </source>
</evidence>
<comment type="subcellular location">
    <subcellularLocation>
        <location evidence="2">Cell membrane</location>
        <topology evidence="2">Multi-pass membrane protein</topology>
    </subcellularLocation>
</comment>